<protein>
    <submittedName>
        <fullName evidence="2">Uncharacterized protein</fullName>
    </submittedName>
</protein>
<feature type="chain" id="PRO_5025444135" evidence="1">
    <location>
        <begin position="34"/>
        <end position="82"/>
    </location>
</feature>
<feature type="signal peptide" evidence="1">
    <location>
        <begin position="1"/>
        <end position="33"/>
    </location>
</feature>
<evidence type="ECO:0000313" key="3">
    <source>
        <dbReference type="Proteomes" id="UP000440578"/>
    </source>
</evidence>
<comment type="caution">
    <text evidence="2">The sequence shown here is derived from an EMBL/GenBank/DDBJ whole genome shotgun (WGS) entry which is preliminary data.</text>
</comment>
<dbReference type="EMBL" id="VIIS01000242">
    <property type="protein sequence ID" value="KAF0311349.1"/>
    <property type="molecule type" value="Genomic_DNA"/>
</dbReference>
<keyword evidence="3" id="KW-1185">Reference proteome</keyword>
<keyword evidence="1" id="KW-0732">Signal</keyword>
<gene>
    <name evidence="2" type="ORF">FJT64_017804</name>
</gene>
<evidence type="ECO:0000313" key="2">
    <source>
        <dbReference type="EMBL" id="KAF0311349.1"/>
    </source>
</evidence>
<reference evidence="2 3" key="1">
    <citation type="submission" date="2019-07" db="EMBL/GenBank/DDBJ databases">
        <title>Draft genome assembly of a fouling barnacle, Amphibalanus amphitrite (Darwin, 1854): The first reference genome for Thecostraca.</title>
        <authorList>
            <person name="Kim W."/>
        </authorList>
    </citation>
    <scope>NUCLEOTIDE SEQUENCE [LARGE SCALE GENOMIC DNA]</scope>
    <source>
        <strain evidence="2">SNU_AA5</strain>
        <tissue evidence="2">Soma without cirri and trophi</tissue>
    </source>
</reference>
<evidence type="ECO:0000256" key="1">
    <source>
        <dbReference type="SAM" id="SignalP"/>
    </source>
</evidence>
<proteinExistence type="predicted"/>
<organism evidence="2 3">
    <name type="scientific">Amphibalanus amphitrite</name>
    <name type="common">Striped barnacle</name>
    <name type="synonym">Balanus amphitrite</name>
    <dbReference type="NCBI Taxonomy" id="1232801"/>
    <lineage>
        <taxon>Eukaryota</taxon>
        <taxon>Metazoa</taxon>
        <taxon>Ecdysozoa</taxon>
        <taxon>Arthropoda</taxon>
        <taxon>Crustacea</taxon>
        <taxon>Multicrustacea</taxon>
        <taxon>Cirripedia</taxon>
        <taxon>Thoracica</taxon>
        <taxon>Thoracicalcarea</taxon>
        <taxon>Balanomorpha</taxon>
        <taxon>Balanoidea</taxon>
        <taxon>Balanidae</taxon>
        <taxon>Amphibalaninae</taxon>
        <taxon>Amphibalanus</taxon>
    </lineage>
</organism>
<dbReference type="Proteomes" id="UP000440578">
    <property type="component" value="Unassembled WGS sequence"/>
</dbReference>
<dbReference type="AlphaFoldDB" id="A0A6A4X1J6"/>
<sequence length="82" mass="8822">MGVVTAPSARFQLPIYRQGVLVLLLLTVAVASADYRDDIYSPTSYVRSTGSSVIRRGSDGYARLQPGAAGASHYRDTMVTLN</sequence>
<accession>A0A6A4X1J6</accession>
<name>A0A6A4X1J6_AMPAM</name>